<dbReference type="Pfam" id="PF00201">
    <property type="entry name" value="UDPGT"/>
    <property type="match status" value="1"/>
</dbReference>
<dbReference type="GeneID" id="107221076"/>
<reference evidence="7" key="1">
    <citation type="submission" date="2025-08" db="UniProtKB">
        <authorList>
            <consortium name="RefSeq"/>
        </authorList>
    </citation>
    <scope>IDENTIFICATION</scope>
    <source>
        <tissue evidence="7">Thorax and Abdomen</tissue>
    </source>
</reference>
<keyword evidence="6" id="KW-1185">Reference proteome</keyword>
<dbReference type="CDD" id="cd03784">
    <property type="entry name" value="GT1_Gtf-like"/>
    <property type="match status" value="1"/>
</dbReference>
<evidence type="ECO:0000313" key="6">
    <source>
        <dbReference type="Proteomes" id="UP000829291"/>
    </source>
</evidence>
<keyword evidence="5" id="KW-0812">Transmembrane</keyword>
<gene>
    <name evidence="7" type="primary">LOC107221076</name>
</gene>
<dbReference type="RefSeq" id="XP_015515436.2">
    <property type="nucleotide sequence ID" value="XM_015659950.2"/>
</dbReference>
<dbReference type="GO" id="GO:0008194">
    <property type="term" value="F:UDP-glycosyltransferase activity"/>
    <property type="evidence" value="ECO:0007669"/>
    <property type="project" value="InterPro"/>
</dbReference>
<evidence type="ECO:0000256" key="2">
    <source>
        <dbReference type="ARBA" id="ARBA00022676"/>
    </source>
</evidence>
<dbReference type="InterPro" id="IPR050271">
    <property type="entry name" value="UDP-glycosyltransferase"/>
</dbReference>
<dbReference type="Gene3D" id="3.40.50.2000">
    <property type="entry name" value="Glycogen Phosphorylase B"/>
    <property type="match status" value="2"/>
</dbReference>
<dbReference type="InterPro" id="IPR035595">
    <property type="entry name" value="UDP_glycos_trans_CS"/>
</dbReference>
<name>A0A6J0BL98_NEOLC</name>
<evidence type="ECO:0000313" key="7">
    <source>
        <dbReference type="RefSeq" id="XP_015515436.2"/>
    </source>
</evidence>
<dbReference type="PROSITE" id="PS00375">
    <property type="entry name" value="UDPGT"/>
    <property type="match status" value="1"/>
</dbReference>
<feature type="transmembrane region" description="Helical" evidence="5">
    <location>
        <begin position="489"/>
        <end position="512"/>
    </location>
</feature>
<sequence>MMLLFCKSAGMKERLCFTIFLLILSISSEVRGYRILSVLPYNAKSHAIMFEELNKGLANRGHQVDVVGHFPLKKPVENYNDIINLADDSVPKLQNNLTYKFVTSSVLDKPVVPFLTSMFGSELCKLMDHPELKNLIKNPPNDPPYDLLIGEVLAAHCFLALGQHLKVPVVAIVTSPMWPWSSDFVANPDNPAYVPGVFSSLIAPMSFWDRMTNTLDLIGKKMQFYYYTSDQDEFIRKHLGPHALGVREAERNVSLILVNSHYSLNGVRPFTAAVVEVGGIHIPKEIEPLPRDLQEWLDRSNDGFVYVSFGSMLKIESFSGETLRALYKSLGKLAPVRVLMKVAKPDELPVGLPSNVMIRPWIPQLAVLCHKNARVFFTHGGLMSTQEAIHCGVPMIGVPLFSDQPLNVARYIRKNVAVSLVHDELTEEKIDAAFEKVLGDPSYMAAAKKISAEFRDRPMSPLDTGIFWVEYVARHGGSIIRSPAMDLSWFQIALIDVFGTLILGLAVAAYLIKLILNKLFALLVRGTEAPTRYKKIN</sequence>
<dbReference type="PANTHER" id="PTHR48043">
    <property type="entry name" value="EG:EG0003.4 PROTEIN-RELATED"/>
    <property type="match status" value="1"/>
</dbReference>
<evidence type="ECO:0000256" key="4">
    <source>
        <dbReference type="RuleBase" id="RU003718"/>
    </source>
</evidence>
<keyword evidence="5" id="KW-0472">Membrane</keyword>
<dbReference type="OrthoDB" id="5835829at2759"/>
<keyword evidence="3 4" id="KW-0808">Transferase</keyword>
<dbReference type="Proteomes" id="UP000829291">
    <property type="component" value="Chromosome 4"/>
</dbReference>
<keyword evidence="5" id="KW-1133">Transmembrane helix</keyword>
<dbReference type="SUPFAM" id="SSF53756">
    <property type="entry name" value="UDP-Glycosyltransferase/glycogen phosphorylase"/>
    <property type="match status" value="1"/>
</dbReference>
<dbReference type="InParanoid" id="A0A6J0BL98"/>
<dbReference type="PANTHER" id="PTHR48043:SF145">
    <property type="entry name" value="FI06409P-RELATED"/>
    <property type="match status" value="1"/>
</dbReference>
<proteinExistence type="inferred from homology"/>
<keyword evidence="2 4" id="KW-0328">Glycosyltransferase</keyword>
<evidence type="ECO:0000256" key="1">
    <source>
        <dbReference type="ARBA" id="ARBA00009995"/>
    </source>
</evidence>
<evidence type="ECO:0000256" key="5">
    <source>
        <dbReference type="SAM" id="Phobius"/>
    </source>
</evidence>
<dbReference type="KEGG" id="nlo:107221076"/>
<dbReference type="InterPro" id="IPR002213">
    <property type="entry name" value="UDP_glucos_trans"/>
</dbReference>
<dbReference type="AlphaFoldDB" id="A0A6J0BL98"/>
<protein>
    <submittedName>
        <fullName evidence="7">UDP-glucosyltransferase 2</fullName>
    </submittedName>
</protein>
<comment type="similarity">
    <text evidence="1 4">Belongs to the UDP-glycosyltransferase family.</text>
</comment>
<organism evidence="7">
    <name type="scientific">Neodiprion lecontei</name>
    <name type="common">Redheaded pine sawfly</name>
    <dbReference type="NCBI Taxonomy" id="441921"/>
    <lineage>
        <taxon>Eukaryota</taxon>
        <taxon>Metazoa</taxon>
        <taxon>Ecdysozoa</taxon>
        <taxon>Arthropoda</taxon>
        <taxon>Hexapoda</taxon>
        <taxon>Insecta</taxon>
        <taxon>Pterygota</taxon>
        <taxon>Neoptera</taxon>
        <taxon>Endopterygota</taxon>
        <taxon>Hymenoptera</taxon>
        <taxon>Tenthredinoidea</taxon>
        <taxon>Diprionidae</taxon>
        <taxon>Diprioninae</taxon>
        <taxon>Neodiprion</taxon>
    </lineage>
</organism>
<evidence type="ECO:0000256" key="3">
    <source>
        <dbReference type="ARBA" id="ARBA00022679"/>
    </source>
</evidence>
<accession>A0A6J0BL98</accession>